<dbReference type="InterPro" id="IPR002194">
    <property type="entry name" value="Chaperonin_TCP-1_CS"/>
</dbReference>
<accession>A0A284VJA9</accession>
<dbReference type="GO" id="GO:0140662">
    <property type="term" value="F:ATP-dependent protein folding chaperone"/>
    <property type="evidence" value="ECO:0007669"/>
    <property type="project" value="InterPro"/>
</dbReference>
<dbReference type="InterPro" id="IPR027409">
    <property type="entry name" value="GroEL-like_apical_dom_sf"/>
</dbReference>
<dbReference type="GO" id="GO:0016887">
    <property type="term" value="F:ATP hydrolysis activity"/>
    <property type="evidence" value="ECO:0007669"/>
    <property type="project" value="InterPro"/>
</dbReference>
<evidence type="ECO:0000256" key="3">
    <source>
        <dbReference type="ARBA" id="ARBA00022840"/>
    </source>
</evidence>
<dbReference type="NCBIfam" id="TIGR02339">
    <property type="entry name" value="thermosome_arch"/>
    <property type="match status" value="1"/>
</dbReference>
<dbReference type="InterPro" id="IPR012714">
    <property type="entry name" value="Thermosome_arc"/>
</dbReference>
<dbReference type="AlphaFoldDB" id="A0A284VJA9"/>
<dbReference type="STRING" id="1392998.ANME2D_03449"/>
<dbReference type="CDD" id="cd03343">
    <property type="entry name" value="cpn60"/>
    <property type="match status" value="1"/>
</dbReference>
<evidence type="ECO:0000256" key="4">
    <source>
        <dbReference type="ARBA" id="ARBA00023186"/>
    </source>
</evidence>
<dbReference type="InterPro" id="IPR027410">
    <property type="entry name" value="TCP-1-like_intermed_sf"/>
</dbReference>
<dbReference type="NCBIfam" id="NF041082">
    <property type="entry name" value="thermosome_alpha"/>
    <property type="match status" value="1"/>
</dbReference>
<dbReference type="GO" id="GO:0051082">
    <property type="term" value="F:unfolded protein binding"/>
    <property type="evidence" value="ECO:0007669"/>
    <property type="project" value="InterPro"/>
</dbReference>
<name>A0A284VJA9_9EURY</name>
<dbReference type="SUPFAM" id="SSF52029">
    <property type="entry name" value="GroEL apical domain-like"/>
    <property type="match status" value="1"/>
</dbReference>
<dbReference type="EMBL" id="FZMP01000019">
    <property type="protein sequence ID" value="SNQ59352.1"/>
    <property type="molecule type" value="Genomic_DNA"/>
</dbReference>
<dbReference type="GO" id="GO:0005524">
    <property type="term" value="F:ATP binding"/>
    <property type="evidence" value="ECO:0007669"/>
    <property type="project" value="UniProtKB-KW"/>
</dbReference>
<keyword evidence="2 5" id="KW-0547">Nucleotide-binding</keyword>
<dbReference type="Gene3D" id="3.30.260.10">
    <property type="entry name" value="TCP-1-like chaperonin intermediate domain"/>
    <property type="match status" value="1"/>
</dbReference>
<evidence type="ECO:0000256" key="1">
    <source>
        <dbReference type="ARBA" id="ARBA00008020"/>
    </source>
</evidence>
<comment type="similarity">
    <text evidence="1 5">Belongs to the TCP-1 chaperonin family.</text>
</comment>
<keyword evidence="4 5" id="KW-0143">Chaperone</keyword>
<dbReference type="PANTHER" id="PTHR11353">
    <property type="entry name" value="CHAPERONIN"/>
    <property type="match status" value="1"/>
</dbReference>
<dbReference type="Gene3D" id="1.10.560.10">
    <property type="entry name" value="GroEL-like equatorial domain"/>
    <property type="match status" value="1"/>
</dbReference>
<reference evidence="7" key="1">
    <citation type="submission" date="2017-06" db="EMBL/GenBank/DDBJ databases">
        <authorList>
            <person name="Cremers G."/>
        </authorList>
    </citation>
    <scope>NUCLEOTIDE SEQUENCE [LARGE SCALE GENOMIC DNA]</scope>
</reference>
<sequence>MEGYFIAANITGAKGEASSASGQMGGIPVLIMREGTRRSRGKDAQSMNITAAKAVADAVRTTLGPKGMDKMLVDSMGDVVITGDGATILKEMDIEHPAAKMMVEVAKTQDEEVGDGTTTAVILAGELLSKAEELFDMGVHPTVIEKGYRLAEDRSKEILESLAKSVSPEQEDILLNIASTAIKGKEDHLPKAKLAQIAVNAIRAVADISDGRKADLNEIKIEKIEGKGIEDSELVRGVVLDKERASINMPRKVDDARILLLNKAIDIKKTETKSKIDIATPEQMMLFLSQEENLLEGMVRQIEKSGANVVFCSKGVADIASDYLAKSKILAVKSVSEKDMEMLSRATDAKILTEIETVSDSDIGKACTVEEKKIVDKKFIFVRDCSNPKSVSVLLHGGTKHVVESMEITLNDALRVVSTVIEDGKYVAGGGSPEVEVELRLREYAASLTGREQLAVYKFAEAIDIIPKTLAENGGLDSLDILIKLRSQHEKGNRDAGIDIYTGNVVNMADMGIIEPLRVKLQAINSATEAASMILRIDDVIAAGKEKLPGTPPG</sequence>
<dbReference type="PRINTS" id="PR00304">
    <property type="entry name" value="TCOMPLEXTCP1"/>
</dbReference>
<dbReference type="InterPro" id="IPR053374">
    <property type="entry name" value="TCP-1_chaperonin"/>
</dbReference>
<gene>
    <name evidence="6" type="primary">thsB</name>
    <name evidence="6" type="ORF">MNV_1150001</name>
</gene>
<evidence type="ECO:0000313" key="7">
    <source>
        <dbReference type="Proteomes" id="UP000218615"/>
    </source>
</evidence>
<evidence type="ECO:0000313" key="6">
    <source>
        <dbReference type="EMBL" id="SNQ59352.1"/>
    </source>
</evidence>
<keyword evidence="3 5" id="KW-0067">ATP-binding</keyword>
<dbReference type="Pfam" id="PF00118">
    <property type="entry name" value="Cpn60_TCP1"/>
    <property type="match status" value="1"/>
</dbReference>
<dbReference type="InterPro" id="IPR027413">
    <property type="entry name" value="GROEL-like_equatorial_sf"/>
</dbReference>
<organism evidence="6 7">
    <name type="scientific">Candidatus Methanoperedens nitratireducens</name>
    <dbReference type="NCBI Taxonomy" id="1392998"/>
    <lineage>
        <taxon>Archaea</taxon>
        <taxon>Methanobacteriati</taxon>
        <taxon>Methanobacteriota</taxon>
        <taxon>Stenosarchaea group</taxon>
        <taxon>Methanomicrobia</taxon>
        <taxon>Methanosarcinales</taxon>
        <taxon>ANME-2 cluster</taxon>
        <taxon>Candidatus Methanoperedentaceae</taxon>
        <taxon>Candidatus Methanoperedens</taxon>
    </lineage>
</organism>
<dbReference type="InterPro" id="IPR054827">
    <property type="entry name" value="thermosome_alpha"/>
</dbReference>
<dbReference type="SUPFAM" id="SSF54849">
    <property type="entry name" value="GroEL-intermediate domain like"/>
    <property type="match status" value="1"/>
</dbReference>
<dbReference type="PROSITE" id="PS00995">
    <property type="entry name" value="TCP1_3"/>
    <property type="match status" value="1"/>
</dbReference>
<evidence type="ECO:0000256" key="5">
    <source>
        <dbReference type="RuleBase" id="RU004187"/>
    </source>
</evidence>
<dbReference type="InterPro" id="IPR017998">
    <property type="entry name" value="Chaperone_TCP-1"/>
</dbReference>
<evidence type="ECO:0000256" key="2">
    <source>
        <dbReference type="ARBA" id="ARBA00022741"/>
    </source>
</evidence>
<dbReference type="InterPro" id="IPR002423">
    <property type="entry name" value="Cpn60/GroEL/TCP-1"/>
</dbReference>
<dbReference type="Proteomes" id="UP000218615">
    <property type="component" value="Unassembled WGS sequence"/>
</dbReference>
<dbReference type="Gene3D" id="3.50.7.10">
    <property type="entry name" value="GroEL"/>
    <property type="match status" value="1"/>
</dbReference>
<keyword evidence="7" id="KW-1185">Reference proteome</keyword>
<dbReference type="NCBIfam" id="NF041083">
    <property type="entry name" value="thermosome_beta"/>
    <property type="match status" value="1"/>
</dbReference>
<protein>
    <submittedName>
        <fullName evidence="6">Thermosome subunit beta</fullName>
    </submittedName>
</protein>
<proteinExistence type="inferred from homology"/>
<dbReference type="PROSITE" id="PS00750">
    <property type="entry name" value="TCP1_1"/>
    <property type="match status" value="1"/>
</dbReference>
<dbReference type="RefSeq" id="WP_256999910.1">
    <property type="nucleotide sequence ID" value="NZ_FZMP01000019.1"/>
</dbReference>
<dbReference type="SUPFAM" id="SSF48592">
    <property type="entry name" value="GroEL equatorial domain-like"/>
    <property type="match status" value="1"/>
</dbReference>